<evidence type="ECO:0000256" key="1">
    <source>
        <dbReference type="ARBA" id="ARBA00004123"/>
    </source>
</evidence>
<evidence type="ECO:0000313" key="8">
    <source>
        <dbReference type="Proteomes" id="UP001162131"/>
    </source>
</evidence>
<sequence length="627" mass="71655">MAVIRELDIETVNKIAAGEVVKRPSCALKELIENSLDAQSTLIQIKLIEGGMTLLQITDNGIGIHQADYPLLCKRFATSKIQSYDDLSSLTTFGFRGEALSSISQVSKVTVCSRKQGEPLGYKGIFLNGNLIEAPEPFALDKGTLIKSENMFSNMHERLRALGNHVEEYKSCLDIAQKYSLHYNNVGFKVLKLDSLEYSTSGREDKTEIITKILKPDENSLAAQILEIPPTQNEICSFQGLISSNDYSWKQSYFVLFINNRLVDCKELKSMIIGIYTSYCPRSSNYFVYLSLKILPSEIDVNVHPTKREVRFSHQNIIFTEIQNKIQEILKSNSTSKSFNIRNLTNIQAKGPVPSQQVRENSRDQKIEWLLVNKINAPSKVSEENLTSIEELKEEIKIGREQEIFNDFSYVGAIDRNRILIQHGTSLYVCFAPVILEAMAYQFILDKFAQLSHYEIQNSDLEINDLIRLALESPNIGYDQNKHPPIEQFCNSASKLLNEKSELLDEYFSISIKDNKLVKIPVLIEGQIQPDINNLPEFLLRLAANIDWMHEKQCLNGISELIAWFYSRVPEEWNDGEIAKPYSHFYKNFLFPYINGRLRADARYIAEGKAFIPLVSTEELYKLFERC</sequence>
<evidence type="ECO:0000256" key="2">
    <source>
        <dbReference type="ARBA" id="ARBA00006082"/>
    </source>
</evidence>
<dbReference type="PANTHER" id="PTHR10073">
    <property type="entry name" value="DNA MISMATCH REPAIR PROTEIN MLH, PMS, MUTL"/>
    <property type="match status" value="1"/>
</dbReference>
<dbReference type="SMART" id="SM01340">
    <property type="entry name" value="DNA_mis_repair"/>
    <property type="match status" value="1"/>
</dbReference>
<dbReference type="Gene3D" id="3.30.230.10">
    <property type="match status" value="1"/>
</dbReference>
<gene>
    <name evidence="7" type="ORF">BSTOLATCC_MIC17495</name>
</gene>
<dbReference type="NCBIfam" id="TIGR00585">
    <property type="entry name" value="mutl"/>
    <property type="match status" value="1"/>
</dbReference>
<dbReference type="SUPFAM" id="SSF54211">
    <property type="entry name" value="Ribosomal protein S5 domain 2-like"/>
    <property type="match status" value="1"/>
</dbReference>
<keyword evidence="8" id="KW-1185">Reference proteome</keyword>
<dbReference type="InterPro" id="IPR013507">
    <property type="entry name" value="DNA_mismatch_S5_2-like"/>
</dbReference>
<reference evidence="7" key="1">
    <citation type="submission" date="2021-09" db="EMBL/GenBank/DDBJ databases">
        <authorList>
            <consortium name="AG Swart"/>
            <person name="Singh M."/>
            <person name="Singh A."/>
            <person name="Seah K."/>
            <person name="Emmerich C."/>
        </authorList>
    </citation>
    <scope>NUCLEOTIDE SEQUENCE</scope>
    <source>
        <strain evidence="7">ATCC30299</strain>
    </source>
</reference>
<comment type="similarity">
    <text evidence="2">Belongs to the DNA mismatch repair MutL/HexB family.</text>
</comment>
<dbReference type="GO" id="GO:0006298">
    <property type="term" value="P:mismatch repair"/>
    <property type="evidence" value="ECO:0007669"/>
    <property type="project" value="InterPro"/>
</dbReference>
<evidence type="ECO:0000259" key="6">
    <source>
        <dbReference type="SMART" id="SM01340"/>
    </source>
</evidence>
<accession>A0AAU9IT23</accession>
<feature type="domain" description="DNA mismatch repair protein S5" evidence="6">
    <location>
        <begin position="210"/>
        <end position="331"/>
    </location>
</feature>
<name>A0AAU9IT23_9CILI</name>
<dbReference type="GO" id="GO:0005524">
    <property type="term" value="F:ATP binding"/>
    <property type="evidence" value="ECO:0007669"/>
    <property type="project" value="InterPro"/>
</dbReference>
<dbReference type="InterPro" id="IPR036890">
    <property type="entry name" value="HATPase_C_sf"/>
</dbReference>
<dbReference type="GO" id="GO:0140664">
    <property type="term" value="F:ATP-dependent DNA damage sensor activity"/>
    <property type="evidence" value="ECO:0007669"/>
    <property type="project" value="InterPro"/>
</dbReference>
<dbReference type="Pfam" id="PF16413">
    <property type="entry name" value="Mlh1_C"/>
    <property type="match status" value="1"/>
</dbReference>
<dbReference type="GO" id="GO:0032389">
    <property type="term" value="C:MutLalpha complex"/>
    <property type="evidence" value="ECO:0007669"/>
    <property type="project" value="TreeGrafter"/>
</dbReference>
<keyword evidence="5" id="KW-0539">Nucleus</keyword>
<keyword evidence="3" id="KW-0227">DNA damage</keyword>
<proteinExistence type="inferred from homology"/>
<dbReference type="GO" id="GO:0030983">
    <property type="term" value="F:mismatched DNA binding"/>
    <property type="evidence" value="ECO:0007669"/>
    <property type="project" value="InterPro"/>
</dbReference>
<dbReference type="Gene3D" id="3.30.565.10">
    <property type="entry name" value="Histidine kinase-like ATPase, C-terminal domain"/>
    <property type="match status" value="1"/>
</dbReference>
<dbReference type="FunFam" id="3.30.565.10:FF:000003">
    <property type="entry name" value="DNA mismatch repair endonuclease MutL"/>
    <property type="match status" value="1"/>
</dbReference>
<dbReference type="InterPro" id="IPR020568">
    <property type="entry name" value="Ribosomal_Su5_D2-typ_SF"/>
</dbReference>
<keyword evidence="4" id="KW-0234">DNA repair</keyword>
<dbReference type="PROSITE" id="PS00058">
    <property type="entry name" value="DNA_MISMATCH_REPAIR_1"/>
    <property type="match status" value="1"/>
</dbReference>
<comment type="subcellular location">
    <subcellularLocation>
        <location evidence="1">Nucleus</location>
    </subcellularLocation>
</comment>
<dbReference type="CDD" id="cd16926">
    <property type="entry name" value="HATPase_MutL-MLH-PMS-like"/>
    <property type="match status" value="1"/>
</dbReference>
<evidence type="ECO:0000256" key="3">
    <source>
        <dbReference type="ARBA" id="ARBA00022763"/>
    </source>
</evidence>
<evidence type="ECO:0000313" key="7">
    <source>
        <dbReference type="EMBL" id="CAG9316862.1"/>
    </source>
</evidence>
<dbReference type="EMBL" id="CAJZBQ010000017">
    <property type="protein sequence ID" value="CAG9316862.1"/>
    <property type="molecule type" value="Genomic_DNA"/>
</dbReference>
<dbReference type="GO" id="GO:0016887">
    <property type="term" value="F:ATP hydrolysis activity"/>
    <property type="evidence" value="ECO:0007669"/>
    <property type="project" value="InterPro"/>
</dbReference>
<dbReference type="Pfam" id="PF13589">
    <property type="entry name" value="HATPase_c_3"/>
    <property type="match status" value="1"/>
</dbReference>
<dbReference type="InterPro" id="IPR014762">
    <property type="entry name" value="DNA_mismatch_repair_CS"/>
</dbReference>
<dbReference type="InterPro" id="IPR002099">
    <property type="entry name" value="MutL/Mlh/PMS"/>
</dbReference>
<evidence type="ECO:0000256" key="5">
    <source>
        <dbReference type="ARBA" id="ARBA00023242"/>
    </source>
</evidence>
<dbReference type="FunFam" id="3.30.230.10:FF:000014">
    <property type="entry name" value="DNA mismatch repair protein Mlh1"/>
    <property type="match status" value="1"/>
</dbReference>
<organism evidence="7 8">
    <name type="scientific">Blepharisma stoltei</name>
    <dbReference type="NCBI Taxonomy" id="1481888"/>
    <lineage>
        <taxon>Eukaryota</taxon>
        <taxon>Sar</taxon>
        <taxon>Alveolata</taxon>
        <taxon>Ciliophora</taxon>
        <taxon>Postciliodesmatophora</taxon>
        <taxon>Heterotrichea</taxon>
        <taxon>Heterotrichida</taxon>
        <taxon>Blepharismidae</taxon>
        <taxon>Blepharisma</taxon>
    </lineage>
</organism>
<dbReference type="Proteomes" id="UP001162131">
    <property type="component" value="Unassembled WGS sequence"/>
</dbReference>
<dbReference type="Pfam" id="PF01119">
    <property type="entry name" value="DNA_mis_repair"/>
    <property type="match status" value="1"/>
</dbReference>
<dbReference type="SUPFAM" id="SSF55874">
    <property type="entry name" value="ATPase domain of HSP90 chaperone/DNA topoisomerase II/histidine kinase"/>
    <property type="match status" value="1"/>
</dbReference>
<dbReference type="AlphaFoldDB" id="A0AAU9IT23"/>
<dbReference type="InterPro" id="IPR032189">
    <property type="entry name" value="Mlh1_C"/>
</dbReference>
<comment type="caution">
    <text evidence="7">The sequence shown here is derived from an EMBL/GenBank/DDBJ whole genome shotgun (WGS) entry which is preliminary data.</text>
</comment>
<dbReference type="InterPro" id="IPR038973">
    <property type="entry name" value="MutL/Mlh/Pms-like"/>
</dbReference>
<protein>
    <recommendedName>
        <fullName evidence="6">DNA mismatch repair protein S5 domain-containing protein</fullName>
    </recommendedName>
</protein>
<dbReference type="PANTHER" id="PTHR10073:SF12">
    <property type="entry name" value="DNA MISMATCH REPAIR PROTEIN MLH1"/>
    <property type="match status" value="1"/>
</dbReference>
<evidence type="ECO:0000256" key="4">
    <source>
        <dbReference type="ARBA" id="ARBA00023204"/>
    </source>
</evidence>
<dbReference type="InterPro" id="IPR014721">
    <property type="entry name" value="Ribsml_uS5_D2-typ_fold_subgr"/>
</dbReference>